<evidence type="ECO:0000256" key="1">
    <source>
        <dbReference type="ARBA" id="ARBA00004141"/>
    </source>
</evidence>
<comment type="similarity">
    <text evidence="2">Belongs to the major facilitator superfamily. Folate-biopterin transporter (TC 2.A.71) family.</text>
</comment>
<name>A0A812Z6L6_9DINO</name>
<keyword evidence="6 7" id="KW-0472">Membrane</keyword>
<proteinExistence type="inferred from homology"/>
<feature type="signal peptide" evidence="8">
    <location>
        <begin position="1"/>
        <end position="17"/>
    </location>
</feature>
<dbReference type="GO" id="GO:0016020">
    <property type="term" value="C:membrane"/>
    <property type="evidence" value="ECO:0007669"/>
    <property type="project" value="UniProtKB-SubCell"/>
</dbReference>
<evidence type="ECO:0000256" key="7">
    <source>
        <dbReference type="SAM" id="Phobius"/>
    </source>
</evidence>
<keyword evidence="5 7" id="KW-1133">Transmembrane helix</keyword>
<dbReference type="InterPro" id="IPR039309">
    <property type="entry name" value="BT1"/>
</dbReference>
<dbReference type="InterPro" id="IPR036259">
    <property type="entry name" value="MFS_trans_sf"/>
</dbReference>
<evidence type="ECO:0000256" key="6">
    <source>
        <dbReference type="ARBA" id="ARBA00023136"/>
    </source>
</evidence>
<dbReference type="SUPFAM" id="SSF103473">
    <property type="entry name" value="MFS general substrate transporter"/>
    <property type="match status" value="1"/>
</dbReference>
<keyword evidence="8" id="KW-0732">Signal</keyword>
<keyword evidence="10" id="KW-1185">Reference proteome</keyword>
<organism evidence="9 10">
    <name type="scientific">Symbiodinium necroappetens</name>
    <dbReference type="NCBI Taxonomy" id="1628268"/>
    <lineage>
        <taxon>Eukaryota</taxon>
        <taxon>Sar</taxon>
        <taxon>Alveolata</taxon>
        <taxon>Dinophyceae</taxon>
        <taxon>Suessiales</taxon>
        <taxon>Symbiodiniaceae</taxon>
        <taxon>Symbiodinium</taxon>
    </lineage>
</organism>
<feature type="chain" id="PRO_5032313541" evidence="8">
    <location>
        <begin position="18"/>
        <end position="157"/>
    </location>
</feature>
<evidence type="ECO:0000313" key="9">
    <source>
        <dbReference type="EMBL" id="CAE7813241.1"/>
    </source>
</evidence>
<keyword evidence="3" id="KW-0813">Transport</keyword>
<sequence length="157" mass="17320">ACIQLAMLPVLCRWTLAFGIPDSLWLLVVMGLDSMVQAWRWIPKQVLAAHLAPRGVEATTLGLHAGTFNMASILSSYIGGYLLTFSGVSPTGSLQEGRQFQSLWKVQCVAAFLPLLLLLLVPVMLPQRSQTEALLEECDDSATHNSLFQRLSQPNRR</sequence>
<keyword evidence="4 7" id="KW-0812">Transmembrane</keyword>
<accession>A0A812Z6L6</accession>
<evidence type="ECO:0000256" key="2">
    <source>
        <dbReference type="ARBA" id="ARBA00007015"/>
    </source>
</evidence>
<feature type="transmembrane region" description="Helical" evidence="7">
    <location>
        <begin position="63"/>
        <end position="83"/>
    </location>
</feature>
<dbReference type="PANTHER" id="PTHR31585">
    <property type="entry name" value="FOLATE-BIOPTERIN TRANSPORTER 1, CHLOROPLASTIC"/>
    <property type="match status" value="1"/>
</dbReference>
<dbReference type="Proteomes" id="UP000601435">
    <property type="component" value="Unassembled WGS sequence"/>
</dbReference>
<comment type="caution">
    <text evidence="9">The sequence shown here is derived from an EMBL/GenBank/DDBJ whole genome shotgun (WGS) entry which is preliminary data.</text>
</comment>
<dbReference type="Pfam" id="PF03092">
    <property type="entry name" value="BT1"/>
    <property type="match status" value="1"/>
</dbReference>
<feature type="transmembrane region" description="Helical" evidence="7">
    <location>
        <begin position="103"/>
        <end position="125"/>
    </location>
</feature>
<dbReference type="AlphaFoldDB" id="A0A812Z6L6"/>
<gene>
    <name evidence="9" type="ORF">SNEC2469_LOCUS24109</name>
</gene>
<dbReference type="EMBL" id="CAJNJA010045931">
    <property type="protein sequence ID" value="CAE7813241.1"/>
    <property type="molecule type" value="Genomic_DNA"/>
</dbReference>
<evidence type="ECO:0000256" key="8">
    <source>
        <dbReference type="SAM" id="SignalP"/>
    </source>
</evidence>
<dbReference type="PANTHER" id="PTHR31585:SF0">
    <property type="entry name" value="FOLATE-BIOPTERIN TRANSPORTER 1, CHLOROPLASTIC"/>
    <property type="match status" value="1"/>
</dbReference>
<dbReference type="OrthoDB" id="754047at2759"/>
<reference evidence="9" key="1">
    <citation type="submission" date="2021-02" db="EMBL/GenBank/DDBJ databases">
        <authorList>
            <person name="Dougan E. K."/>
            <person name="Rhodes N."/>
            <person name="Thang M."/>
            <person name="Chan C."/>
        </authorList>
    </citation>
    <scope>NUCLEOTIDE SEQUENCE</scope>
</reference>
<comment type="subcellular location">
    <subcellularLocation>
        <location evidence="1">Membrane</location>
        <topology evidence="1">Multi-pass membrane protein</topology>
    </subcellularLocation>
</comment>
<evidence type="ECO:0000313" key="10">
    <source>
        <dbReference type="Proteomes" id="UP000601435"/>
    </source>
</evidence>
<evidence type="ECO:0000256" key="4">
    <source>
        <dbReference type="ARBA" id="ARBA00022692"/>
    </source>
</evidence>
<protein>
    <submittedName>
        <fullName evidence="9">Uncharacterized protein</fullName>
    </submittedName>
</protein>
<evidence type="ECO:0000256" key="3">
    <source>
        <dbReference type="ARBA" id="ARBA00022448"/>
    </source>
</evidence>
<evidence type="ECO:0000256" key="5">
    <source>
        <dbReference type="ARBA" id="ARBA00022989"/>
    </source>
</evidence>
<feature type="non-terminal residue" evidence="9">
    <location>
        <position position="1"/>
    </location>
</feature>